<dbReference type="InterPro" id="IPR052925">
    <property type="entry name" value="Phage_Integrase-like_Recomb"/>
</dbReference>
<dbReference type="EMBL" id="SCEB01001426">
    <property type="protein sequence ID" value="RXM96805.1"/>
    <property type="molecule type" value="Genomic_DNA"/>
</dbReference>
<dbReference type="SUPFAM" id="SSF56349">
    <property type="entry name" value="DNA breaking-rejoining enzymes"/>
    <property type="match status" value="1"/>
</dbReference>
<dbReference type="GO" id="GO:0003677">
    <property type="term" value="F:DNA binding"/>
    <property type="evidence" value="ECO:0007669"/>
    <property type="project" value="InterPro"/>
</dbReference>
<dbReference type="PANTHER" id="PTHR34605:SF3">
    <property type="entry name" value="P CELL-TYPE AGGLUTINATION PROTEIN MAP4-LIKE-RELATED"/>
    <property type="match status" value="1"/>
</dbReference>
<evidence type="ECO:0008006" key="4">
    <source>
        <dbReference type="Google" id="ProtNLM"/>
    </source>
</evidence>
<accession>A0A662YKW0</accession>
<keyword evidence="1" id="KW-0233">DNA recombination</keyword>
<comment type="caution">
    <text evidence="2">The sequence shown here is derived from an EMBL/GenBank/DDBJ whole genome shotgun (WGS) entry which is preliminary data.</text>
</comment>
<dbReference type="InterPro" id="IPR013762">
    <property type="entry name" value="Integrase-like_cat_sf"/>
</dbReference>
<dbReference type="GO" id="GO:0006310">
    <property type="term" value="P:DNA recombination"/>
    <property type="evidence" value="ECO:0007669"/>
    <property type="project" value="UniProtKB-KW"/>
</dbReference>
<sequence length="136" mass="14954">MLLRGIQQSATSRPPPKLPITKEVLQSLVKIICGGYFTPYKDAFLKAMFISAYCRFLRCGEITSRTQAFVPSSDLQVIRSSEGTAVSRIWFCENLRTALQHAGFPPDNYSGHSFRIGAATSSASRNISPHLITSLG</sequence>
<dbReference type="Proteomes" id="UP000289886">
    <property type="component" value="Unassembled WGS sequence"/>
</dbReference>
<dbReference type="InterPro" id="IPR011010">
    <property type="entry name" value="DNA_brk_join_enz"/>
</dbReference>
<reference evidence="2 3" key="1">
    <citation type="submission" date="2019-01" db="EMBL/GenBank/DDBJ databases">
        <title>Draft Genome and Complete Hox-Cluster Characterization of the Sterlet Sturgeon (Acipenser ruthenus).</title>
        <authorList>
            <person name="Wei Q."/>
        </authorList>
    </citation>
    <scope>NUCLEOTIDE SEQUENCE [LARGE SCALE GENOMIC DNA]</scope>
    <source>
        <strain evidence="2">WHYD16114868_AA</strain>
        <tissue evidence="2">Blood</tissue>
    </source>
</reference>
<evidence type="ECO:0000313" key="3">
    <source>
        <dbReference type="Proteomes" id="UP000289886"/>
    </source>
</evidence>
<dbReference type="Gene3D" id="1.10.443.10">
    <property type="entry name" value="Intergrase catalytic core"/>
    <property type="match status" value="1"/>
</dbReference>
<name>A0A662YKW0_ACIRT</name>
<dbReference type="GO" id="GO:0015074">
    <property type="term" value="P:DNA integration"/>
    <property type="evidence" value="ECO:0007669"/>
    <property type="project" value="InterPro"/>
</dbReference>
<proteinExistence type="predicted"/>
<dbReference type="AlphaFoldDB" id="A0A662YKW0"/>
<protein>
    <recommendedName>
        <fullName evidence="4">Tyr recombinase domain-containing protein</fullName>
    </recommendedName>
</protein>
<keyword evidence="3" id="KW-1185">Reference proteome</keyword>
<dbReference type="PANTHER" id="PTHR34605">
    <property type="entry name" value="PHAGE_INTEGRASE DOMAIN-CONTAINING PROTEIN"/>
    <property type="match status" value="1"/>
</dbReference>
<organism evidence="2 3">
    <name type="scientific">Acipenser ruthenus</name>
    <name type="common">Sterlet sturgeon</name>
    <dbReference type="NCBI Taxonomy" id="7906"/>
    <lineage>
        <taxon>Eukaryota</taxon>
        <taxon>Metazoa</taxon>
        <taxon>Chordata</taxon>
        <taxon>Craniata</taxon>
        <taxon>Vertebrata</taxon>
        <taxon>Euteleostomi</taxon>
        <taxon>Actinopterygii</taxon>
        <taxon>Chondrostei</taxon>
        <taxon>Acipenseriformes</taxon>
        <taxon>Acipenseridae</taxon>
        <taxon>Acipenser</taxon>
    </lineage>
</organism>
<gene>
    <name evidence="2" type="ORF">EOD39_15212</name>
</gene>
<evidence type="ECO:0000313" key="2">
    <source>
        <dbReference type="EMBL" id="RXM96805.1"/>
    </source>
</evidence>
<evidence type="ECO:0000256" key="1">
    <source>
        <dbReference type="ARBA" id="ARBA00023172"/>
    </source>
</evidence>